<evidence type="ECO:0000313" key="5">
    <source>
        <dbReference type="EMBL" id="MFI5677242.1"/>
    </source>
</evidence>
<name>A0ABW7Y4F2_STRCE</name>
<evidence type="ECO:0000256" key="3">
    <source>
        <dbReference type="SAM" id="MobiDB-lite"/>
    </source>
</evidence>
<keyword evidence="2" id="KW-0804">Transcription</keyword>
<organism evidence="5 6">
    <name type="scientific">Streptomyces cellulosae</name>
    <dbReference type="NCBI Taxonomy" id="1968"/>
    <lineage>
        <taxon>Bacteria</taxon>
        <taxon>Bacillati</taxon>
        <taxon>Actinomycetota</taxon>
        <taxon>Actinomycetes</taxon>
        <taxon>Kitasatosporales</taxon>
        <taxon>Streptomycetaceae</taxon>
        <taxon>Streptomyces</taxon>
    </lineage>
</organism>
<feature type="region of interest" description="Disordered" evidence="3">
    <location>
        <begin position="1"/>
        <end position="50"/>
    </location>
</feature>
<sequence length="279" mass="29588">MAVRPRDDRDGAHGDDSGPYGAPGGGDSRRSGRDAGQEQRQERRHERVRSADVIAEGVRGAQPVEIPGRLCTVAVKLLPVIGASVSLRSDGIPVQLSASSDQAAHLCEVQATLGDGPCMYAAATGAPVLASDLTAGRDVRRWPVFAQQATAAGVQAVYSVPLGNDAVCVGTLDLYRATPGELTLRELRTAQLVASVMTVALMALPRGEENGDGGEEPWLSGLATDHDEVYQAIGMIMVQLGVASEEALARLRAHAFAHNRTALEVARDVVLHRKRFDRD</sequence>
<proteinExistence type="predicted"/>
<dbReference type="SMART" id="SM00065">
    <property type="entry name" value="GAF"/>
    <property type="match status" value="1"/>
</dbReference>
<gene>
    <name evidence="5" type="ORF">ACIA8P_21645</name>
</gene>
<dbReference type="Pfam" id="PF13185">
    <property type="entry name" value="GAF_2"/>
    <property type="match status" value="1"/>
</dbReference>
<dbReference type="InterPro" id="IPR003018">
    <property type="entry name" value="GAF"/>
</dbReference>
<dbReference type="InterPro" id="IPR005561">
    <property type="entry name" value="ANTAR"/>
</dbReference>
<dbReference type="EMBL" id="JBITDC010000007">
    <property type="protein sequence ID" value="MFI5677242.1"/>
    <property type="molecule type" value="Genomic_DNA"/>
</dbReference>
<comment type="caution">
    <text evidence="5">The sequence shown here is derived from an EMBL/GenBank/DDBJ whole genome shotgun (WGS) entry which is preliminary data.</text>
</comment>
<dbReference type="InterPro" id="IPR036388">
    <property type="entry name" value="WH-like_DNA-bd_sf"/>
</dbReference>
<dbReference type="Pfam" id="PF03861">
    <property type="entry name" value="ANTAR"/>
    <property type="match status" value="1"/>
</dbReference>
<evidence type="ECO:0000256" key="1">
    <source>
        <dbReference type="ARBA" id="ARBA00023015"/>
    </source>
</evidence>
<keyword evidence="1" id="KW-0805">Transcription regulation</keyword>
<feature type="domain" description="ANTAR" evidence="4">
    <location>
        <begin position="209"/>
        <end position="270"/>
    </location>
</feature>
<feature type="compositionally biased region" description="Basic and acidic residues" evidence="3">
    <location>
        <begin position="27"/>
        <end position="50"/>
    </location>
</feature>
<evidence type="ECO:0000259" key="4">
    <source>
        <dbReference type="PROSITE" id="PS50921"/>
    </source>
</evidence>
<dbReference type="RefSeq" id="WP_398657895.1">
    <property type="nucleotide sequence ID" value="NZ_JBITDC010000007.1"/>
</dbReference>
<accession>A0ABW7Y4F2</accession>
<dbReference type="Proteomes" id="UP001612415">
    <property type="component" value="Unassembled WGS sequence"/>
</dbReference>
<reference evidence="5 6" key="1">
    <citation type="submission" date="2024-10" db="EMBL/GenBank/DDBJ databases">
        <title>The Natural Products Discovery Center: Release of the First 8490 Sequenced Strains for Exploring Actinobacteria Biosynthetic Diversity.</title>
        <authorList>
            <person name="Kalkreuter E."/>
            <person name="Kautsar S.A."/>
            <person name="Yang D."/>
            <person name="Bader C.D."/>
            <person name="Teijaro C.N."/>
            <person name="Fluegel L."/>
            <person name="Davis C.M."/>
            <person name="Simpson J.R."/>
            <person name="Lauterbach L."/>
            <person name="Steele A.D."/>
            <person name="Gui C."/>
            <person name="Meng S."/>
            <person name="Li G."/>
            <person name="Viehrig K."/>
            <person name="Ye F."/>
            <person name="Su P."/>
            <person name="Kiefer A.F."/>
            <person name="Nichols A."/>
            <person name="Cepeda A.J."/>
            <person name="Yan W."/>
            <person name="Fan B."/>
            <person name="Jiang Y."/>
            <person name="Adhikari A."/>
            <person name="Zheng C.-J."/>
            <person name="Schuster L."/>
            <person name="Cowan T.M."/>
            <person name="Smanski M.J."/>
            <person name="Chevrette M.G."/>
            <person name="De Carvalho L.P.S."/>
            <person name="Shen B."/>
        </authorList>
    </citation>
    <scope>NUCLEOTIDE SEQUENCE [LARGE SCALE GENOMIC DNA]</scope>
    <source>
        <strain evidence="5 6">NPDC051599</strain>
    </source>
</reference>
<feature type="compositionally biased region" description="Basic and acidic residues" evidence="3">
    <location>
        <begin position="1"/>
        <end position="16"/>
    </location>
</feature>
<keyword evidence="6" id="KW-1185">Reference proteome</keyword>
<evidence type="ECO:0000256" key="2">
    <source>
        <dbReference type="ARBA" id="ARBA00023163"/>
    </source>
</evidence>
<dbReference type="SUPFAM" id="SSF55781">
    <property type="entry name" value="GAF domain-like"/>
    <property type="match status" value="1"/>
</dbReference>
<dbReference type="InterPro" id="IPR029016">
    <property type="entry name" value="GAF-like_dom_sf"/>
</dbReference>
<dbReference type="Gene3D" id="1.10.10.10">
    <property type="entry name" value="Winged helix-like DNA-binding domain superfamily/Winged helix DNA-binding domain"/>
    <property type="match status" value="1"/>
</dbReference>
<evidence type="ECO:0000313" key="6">
    <source>
        <dbReference type="Proteomes" id="UP001612415"/>
    </source>
</evidence>
<protein>
    <submittedName>
        <fullName evidence="5">GAF and ANTAR domain-containing protein</fullName>
    </submittedName>
</protein>
<dbReference type="PROSITE" id="PS50921">
    <property type="entry name" value="ANTAR"/>
    <property type="match status" value="1"/>
</dbReference>
<dbReference type="Gene3D" id="3.30.450.40">
    <property type="match status" value="1"/>
</dbReference>
<dbReference type="SMART" id="SM01012">
    <property type="entry name" value="ANTAR"/>
    <property type="match status" value="1"/>
</dbReference>